<evidence type="ECO:0000313" key="1">
    <source>
        <dbReference type="EMBL" id="AHC37834.1"/>
    </source>
</evidence>
<proteinExistence type="predicted"/>
<reference evidence="1 2" key="1">
    <citation type="journal article" date="2014" name="Genome Announc.">
        <title>Complete Genome Sequence of Pseudomonas sp. Strain TKP, Isolated from a gamma-Hexachlorocyclohexane-Degrading Mixed Culture.</title>
        <authorList>
            <person name="Ohtsubo Y."/>
            <person name="Kishida K."/>
            <person name="Sato T."/>
            <person name="Tabata M."/>
            <person name="Kawasumi T."/>
            <person name="Ogura Y."/>
            <person name="Hayashi T."/>
            <person name="Tsuda M."/>
            <person name="Nagata Y."/>
        </authorList>
    </citation>
    <scope>NUCLEOTIDE SEQUENCE [LARGE SCALE GENOMIC DNA]</scope>
    <source>
        <strain evidence="1 2">TKP</strain>
    </source>
</reference>
<evidence type="ECO:0000313" key="2">
    <source>
        <dbReference type="Proteomes" id="UP000018725"/>
    </source>
</evidence>
<name>A0ACA7PDJ5_9PSED</name>
<dbReference type="Proteomes" id="UP000018725">
    <property type="component" value="Chromosome"/>
</dbReference>
<accession>A0ACA7PDJ5</accession>
<dbReference type="EMBL" id="CP006852">
    <property type="protein sequence ID" value="AHC37834.1"/>
    <property type="molecule type" value="Genomic_DNA"/>
</dbReference>
<protein>
    <submittedName>
        <fullName evidence="1">Epimerase</fullName>
    </submittedName>
</protein>
<organism evidence="1 2">
    <name type="scientific">Pseudomonas gorinensis</name>
    <dbReference type="NCBI Taxonomy" id="3240790"/>
    <lineage>
        <taxon>Bacteria</taxon>
        <taxon>Pseudomonadati</taxon>
        <taxon>Pseudomonadota</taxon>
        <taxon>Gammaproteobacteria</taxon>
        <taxon>Pseudomonadales</taxon>
        <taxon>Pseudomonadaceae</taxon>
        <taxon>Pseudomonas</taxon>
    </lineage>
</organism>
<keyword evidence="2" id="KW-1185">Reference proteome</keyword>
<gene>
    <name evidence="1" type="ORF">U771_26780</name>
</gene>
<sequence>MGGAGLFGRDESVTMDPSLTPSGALSMNVFITGAAGFIGGSIATGLVKAGHTVTGLVRSAGQAAEMTALGINPVIGTLDDAAVLTAQAHKADAVINAASSDHRAAVETLLAALKGSNKPFLHTSGSSIVGDASGGKASDVIYFEDNLPEPTVDKAARVAIDNLVLAAARDGVNSAVICNTLIYGHSLGVKRDSVQLPRLLKQARKSGVVRHVGTGQNIWSNVHIEDVVALYLLALTKNVPGTFYFVESGEASFIDMTTAIAQALNLGKPQDWPLAEAEAEWGYEMANYGLGSNSRVRGKHARELLGWAPKRTSVVEWIRHEMV</sequence>